<feature type="domain" description="HTH cro/C1-type" evidence="1">
    <location>
        <begin position="27"/>
        <end position="59"/>
    </location>
</feature>
<dbReference type="Pfam" id="PF01381">
    <property type="entry name" value="HTH_3"/>
    <property type="match status" value="1"/>
</dbReference>
<proteinExistence type="predicted"/>
<organism evidence="2 3">
    <name type="scientific">Anaerovibrio slackiae</name>
    <dbReference type="NCBI Taxonomy" id="2652309"/>
    <lineage>
        <taxon>Bacteria</taxon>
        <taxon>Bacillati</taxon>
        <taxon>Bacillota</taxon>
        <taxon>Negativicutes</taxon>
        <taxon>Selenomonadales</taxon>
        <taxon>Selenomonadaceae</taxon>
        <taxon>Anaerovibrio</taxon>
    </lineage>
</organism>
<keyword evidence="3" id="KW-1185">Reference proteome</keyword>
<name>A0A6I2UJJ9_9FIRM</name>
<sequence>MFEYRTHKITSQDNLPELWRTEGKIYRQKREGLHISRKELSKEIGCSSVTIYNFENGKSSMWRSVMKKSYEMALQVITSRRLKLLQP</sequence>
<comment type="caution">
    <text evidence="2">The sequence shown here is derived from an EMBL/GenBank/DDBJ whole genome shotgun (WGS) entry which is preliminary data.</text>
</comment>
<evidence type="ECO:0000259" key="1">
    <source>
        <dbReference type="Pfam" id="PF01381"/>
    </source>
</evidence>
<evidence type="ECO:0000313" key="3">
    <source>
        <dbReference type="Proteomes" id="UP000433181"/>
    </source>
</evidence>
<dbReference type="SUPFAM" id="SSF47413">
    <property type="entry name" value="lambda repressor-like DNA-binding domains"/>
    <property type="match status" value="1"/>
</dbReference>
<accession>A0A6I2UJJ9</accession>
<dbReference type="InterPro" id="IPR010982">
    <property type="entry name" value="Lambda_DNA-bd_dom_sf"/>
</dbReference>
<dbReference type="Proteomes" id="UP000433181">
    <property type="component" value="Unassembled WGS sequence"/>
</dbReference>
<dbReference type="GO" id="GO:0003677">
    <property type="term" value="F:DNA binding"/>
    <property type="evidence" value="ECO:0007669"/>
    <property type="project" value="InterPro"/>
</dbReference>
<dbReference type="CDD" id="cd00093">
    <property type="entry name" value="HTH_XRE"/>
    <property type="match status" value="1"/>
</dbReference>
<dbReference type="RefSeq" id="WP_154408000.1">
    <property type="nucleotide sequence ID" value="NZ_VUNR01000036.1"/>
</dbReference>
<dbReference type="Gene3D" id="1.10.260.40">
    <property type="entry name" value="lambda repressor-like DNA-binding domains"/>
    <property type="match status" value="1"/>
</dbReference>
<reference evidence="2 3" key="1">
    <citation type="submission" date="2019-08" db="EMBL/GenBank/DDBJ databases">
        <title>In-depth cultivation of the pig gut microbiome towards novel bacterial diversity and tailored functional studies.</title>
        <authorList>
            <person name="Wylensek D."/>
            <person name="Hitch T.C.A."/>
            <person name="Clavel T."/>
        </authorList>
    </citation>
    <scope>NUCLEOTIDE SEQUENCE [LARGE SCALE GENOMIC DNA]</scope>
    <source>
        <strain evidence="2 3">WCA-693-APC-5D-A</strain>
    </source>
</reference>
<dbReference type="GeneID" id="96779791"/>
<evidence type="ECO:0000313" key="2">
    <source>
        <dbReference type="EMBL" id="MSU09839.1"/>
    </source>
</evidence>
<dbReference type="EMBL" id="VUNR01000036">
    <property type="protein sequence ID" value="MSU09839.1"/>
    <property type="molecule type" value="Genomic_DNA"/>
</dbReference>
<dbReference type="InterPro" id="IPR001387">
    <property type="entry name" value="Cro/C1-type_HTH"/>
</dbReference>
<protein>
    <submittedName>
        <fullName evidence="2">Helix-turn-helix transcriptional regulator</fullName>
    </submittedName>
</protein>
<dbReference type="AlphaFoldDB" id="A0A6I2UJJ9"/>
<gene>
    <name evidence="2" type="ORF">FYJ84_12740</name>
</gene>